<dbReference type="Proteomes" id="UP000000422">
    <property type="component" value="Chromosome"/>
</dbReference>
<gene>
    <name evidence="1" type="ordered locus">WS0893</name>
</gene>
<organism evidence="2">
    <name type="scientific">Wolinella succinogenes (strain ATCC 29543 / DSM 1740 / CCUG 13145 / JCM 31913 / LMG 7466 / NCTC 11488 / FDC 602W)</name>
    <name type="common">Vibrio succinogenes</name>
    <dbReference type="NCBI Taxonomy" id="273121"/>
    <lineage>
        <taxon>Bacteria</taxon>
        <taxon>Pseudomonadati</taxon>
        <taxon>Campylobacterota</taxon>
        <taxon>Epsilonproteobacteria</taxon>
        <taxon>Campylobacterales</taxon>
        <taxon>Helicobacteraceae</taxon>
        <taxon>Wolinella</taxon>
    </lineage>
</organism>
<evidence type="ECO:0000313" key="1">
    <source>
        <dbReference type="EMBL" id="CAE09998.1"/>
    </source>
</evidence>
<sequence>MGLFKLLKESLLFLNIFRAESWLNFAKPPKESWIEEKSLNGASGALDDCCFECGE</sequence>
<evidence type="ECO:0000313" key="2">
    <source>
        <dbReference type="Proteomes" id="UP000000422"/>
    </source>
</evidence>
<dbReference type="HOGENOM" id="CLU_3031361_0_0_7"/>
<accession>Q7MS07</accession>
<reference evidence="1 2" key="1">
    <citation type="journal article" date="2003" name="Proc. Natl. Acad. Sci. U.S.A.">
        <title>Complete genome sequence and analysis of Wolinella succinogenes.</title>
        <authorList>
            <person name="Baar C."/>
            <person name="Eppinger M."/>
            <person name="Raddatz G."/>
            <person name="Simon JM."/>
            <person name="Lanz C."/>
            <person name="Klimmek O."/>
            <person name="Nandakumar R."/>
            <person name="Gross R."/>
            <person name="Rosinus A."/>
            <person name="Keller H."/>
            <person name="Jagtap P."/>
            <person name="Linke B."/>
            <person name="Meyer F."/>
            <person name="Lederer H."/>
            <person name="Schuster S.C."/>
        </authorList>
    </citation>
    <scope>NUCLEOTIDE SEQUENCE [LARGE SCALE GENOMIC DNA]</scope>
    <source>
        <strain evidence="2">ATCC 29543 / DSM 1740 / CCUG 13145 / JCM 31913 / LMG 7466 / NCTC 11488 / FDC 602W</strain>
    </source>
</reference>
<protein>
    <submittedName>
        <fullName evidence="1">Uncharacterized protein</fullName>
    </submittedName>
</protein>
<dbReference type="KEGG" id="wsu:WS0893"/>
<keyword evidence="2" id="KW-1185">Reference proteome</keyword>
<proteinExistence type="predicted"/>
<name>Q7MS07_WOLSU</name>
<dbReference type="EMBL" id="BX571659">
    <property type="protein sequence ID" value="CAE09998.1"/>
    <property type="molecule type" value="Genomic_DNA"/>
</dbReference>
<dbReference type="AlphaFoldDB" id="Q7MS07"/>
<dbReference type="STRING" id="273121.WS0893"/>